<comment type="caution">
    <text evidence="1">The sequence shown here is derived from an EMBL/GenBank/DDBJ whole genome shotgun (WGS) entry which is preliminary data.</text>
</comment>
<accession>A0A835B309</accession>
<proteinExistence type="predicted"/>
<dbReference type="EMBL" id="JACEFO010002063">
    <property type="protein sequence ID" value="KAF8686665.1"/>
    <property type="molecule type" value="Genomic_DNA"/>
</dbReference>
<dbReference type="Proteomes" id="UP000636709">
    <property type="component" value="Unassembled WGS sequence"/>
</dbReference>
<gene>
    <name evidence="1" type="ORF">HU200_043496</name>
</gene>
<keyword evidence="2" id="KW-1185">Reference proteome</keyword>
<name>A0A835B309_9POAL</name>
<evidence type="ECO:0000313" key="2">
    <source>
        <dbReference type="Proteomes" id="UP000636709"/>
    </source>
</evidence>
<protein>
    <submittedName>
        <fullName evidence="1">Uncharacterized protein</fullName>
    </submittedName>
</protein>
<evidence type="ECO:0000313" key="1">
    <source>
        <dbReference type="EMBL" id="KAF8686665.1"/>
    </source>
</evidence>
<dbReference type="AlphaFoldDB" id="A0A835B309"/>
<sequence>MMLLTCLIPKNMISGGNMSFTQVAHVGFEGCVMGAELTDVSGRQCTRHLRLAVGPPLRPLLCEDWLWRLATIGKRFGRR</sequence>
<reference evidence="1" key="1">
    <citation type="submission" date="2020-07" db="EMBL/GenBank/DDBJ databases">
        <title>Genome sequence and genetic diversity analysis of an under-domesticated orphan crop, white fonio (Digitaria exilis).</title>
        <authorList>
            <person name="Bennetzen J.L."/>
            <person name="Chen S."/>
            <person name="Ma X."/>
            <person name="Wang X."/>
            <person name="Yssel A.E.J."/>
            <person name="Chaluvadi S.R."/>
            <person name="Johnson M."/>
            <person name="Gangashetty P."/>
            <person name="Hamidou F."/>
            <person name="Sanogo M.D."/>
            <person name="Zwaenepoel A."/>
            <person name="Wallace J."/>
            <person name="Van De Peer Y."/>
            <person name="Van Deynze A."/>
        </authorList>
    </citation>
    <scope>NUCLEOTIDE SEQUENCE</scope>
    <source>
        <tissue evidence="1">Leaves</tissue>
    </source>
</reference>
<organism evidence="1 2">
    <name type="scientific">Digitaria exilis</name>
    <dbReference type="NCBI Taxonomy" id="1010633"/>
    <lineage>
        <taxon>Eukaryota</taxon>
        <taxon>Viridiplantae</taxon>
        <taxon>Streptophyta</taxon>
        <taxon>Embryophyta</taxon>
        <taxon>Tracheophyta</taxon>
        <taxon>Spermatophyta</taxon>
        <taxon>Magnoliopsida</taxon>
        <taxon>Liliopsida</taxon>
        <taxon>Poales</taxon>
        <taxon>Poaceae</taxon>
        <taxon>PACMAD clade</taxon>
        <taxon>Panicoideae</taxon>
        <taxon>Panicodae</taxon>
        <taxon>Paniceae</taxon>
        <taxon>Anthephorinae</taxon>
        <taxon>Digitaria</taxon>
    </lineage>
</organism>